<dbReference type="Proteomes" id="UP001408789">
    <property type="component" value="Unassembled WGS sequence"/>
</dbReference>
<proteinExistence type="predicted"/>
<comment type="caution">
    <text evidence="2">The sequence shown here is derived from an EMBL/GenBank/DDBJ whole genome shotgun (WGS) entry which is preliminary data.</text>
</comment>
<dbReference type="SMART" id="SM00367">
    <property type="entry name" value="LRR_CC"/>
    <property type="match status" value="8"/>
</dbReference>
<feature type="region of interest" description="Disordered" evidence="1">
    <location>
        <begin position="18"/>
        <end position="46"/>
    </location>
</feature>
<dbReference type="GO" id="GO:0019005">
    <property type="term" value="C:SCF ubiquitin ligase complex"/>
    <property type="evidence" value="ECO:0007669"/>
    <property type="project" value="TreeGrafter"/>
</dbReference>
<dbReference type="PANTHER" id="PTHR13318:SF101">
    <property type="entry name" value="F-BOX_LRR PROTEIN"/>
    <property type="match status" value="1"/>
</dbReference>
<dbReference type="EMBL" id="JBCNJP010000007">
    <property type="protein sequence ID" value="KAK9076867.1"/>
    <property type="molecule type" value="Genomic_DNA"/>
</dbReference>
<dbReference type="SUPFAM" id="SSF52047">
    <property type="entry name" value="RNI-like"/>
    <property type="match status" value="1"/>
</dbReference>
<sequence>MESDQNLGIEKVSNLSGTKRVCEGSSGDSDSVNKKNRASENLEFADNHEEELVMKQGFDLNASIEVENVDDDVEKHNHFVHEFDLNGPINEVIDISSDDDNDAKLLYTRNDKQKGIECDLGLALNLGFDNGSYLKKYTEEEKGKSKAGELLSLSLTSELQKVDTVDEAMKFNSRETLEPIAALPPLTMNPQDLTIPKSQGKKSMPRMEKAGDYSHLSPVYDYLNNHTNKMIFDEMSKACGQLKAIIDQNIKRKAAKLINWSPCRVDFRPVAPSLLHLSLDVLVKNADAISSFDHVPEWLRRKVTNLLCDTHRMDIQILELLFKGSPTEIRVKNCSWMTQKQLIDTLGNSSLQHLRVLQLDYCGQCSFDDIIPKSLARSPNSLPFLGILSLKGAARLSDNTLKPLFISAPLLQSINLSQCTLLTHTAIKIVHHYLKDNLKELYIDECPRIEARHSVFSIMKLNQLEVLSVAGIETISDEFVTLVTLSCGQKLKELNLAGCVMLTNSCLQSIGDFCPILCSLDVSNLYHLTDLGLCYLAVGCKSLESLNVTRADFSDELFAAFLETSGKSLKELSLNHVSKVSFNTAFSLANFSRNLVSLDVSWCRDLTDEAIGFITDNCSSLKLLKIFGCTQLTESFLFGHVNSQVRIVGRDLVPLLERVNMLEPDEILLHHSSLKSPILDQNGL</sequence>
<protein>
    <recommendedName>
        <fullName evidence="4">Rad7</fullName>
    </recommendedName>
</protein>
<evidence type="ECO:0000313" key="2">
    <source>
        <dbReference type="EMBL" id="KAK9076867.1"/>
    </source>
</evidence>
<dbReference type="PANTHER" id="PTHR13318">
    <property type="entry name" value="PARTNER OF PAIRED, ISOFORM B-RELATED"/>
    <property type="match status" value="1"/>
</dbReference>
<dbReference type="Gene3D" id="3.80.10.10">
    <property type="entry name" value="Ribonuclease Inhibitor"/>
    <property type="match status" value="3"/>
</dbReference>
<dbReference type="GO" id="GO:0031146">
    <property type="term" value="P:SCF-dependent proteasomal ubiquitin-dependent protein catabolic process"/>
    <property type="evidence" value="ECO:0007669"/>
    <property type="project" value="TreeGrafter"/>
</dbReference>
<feature type="compositionally biased region" description="Basic and acidic residues" evidence="1">
    <location>
        <begin position="31"/>
        <end position="46"/>
    </location>
</feature>
<dbReference type="InterPro" id="IPR032675">
    <property type="entry name" value="LRR_dom_sf"/>
</dbReference>
<keyword evidence="3" id="KW-1185">Reference proteome</keyword>
<gene>
    <name evidence="2" type="ORF">SSX86_005201</name>
</gene>
<accession>A0AAP0DQ22</accession>
<dbReference type="AlphaFoldDB" id="A0AAP0DQ22"/>
<evidence type="ECO:0000313" key="3">
    <source>
        <dbReference type="Proteomes" id="UP001408789"/>
    </source>
</evidence>
<name>A0AAP0DQ22_9ASTR</name>
<evidence type="ECO:0008006" key="4">
    <source>
        <dbReference type="Google" id="ProtNLM"/>
    </source>
</evidence>
<evidence type="ECO:0000256" key="1">
    <source>
        <dbReference type="SAM" id="MobiDB-lite"/>
    </source>
</evidence>
<dbReference type="InterPro" id="IPR006553">
    <property type="entry name" value="Leu-rich_rpt_Cys-con_subtyp"/>
</dbReference>
<organism evidence="2 3">
    <name type="scientific">Deinandra increscens subsp. villosa</name>
    <dbReference type="NCBI Taxonomy" id="3103831"/>
    <lineage>
        <taxon>Eukaryota</taxon>
        <taxon>Viridiplantae</taxon>
        <taxon>Streptophyta</taxon>
        <taxon>Embryophyta</taxon>
        <taxon>Tracheophyta</taxon>
        <taxon>Spermatophyta</taxon>
        <taxon>Magnoliopsida</taxon>
        <taxon>eudicotyledons</taxon>
        <taxon>Gunneridae</taxon>
        <taxon>Pentapetalae</taxon>
        <taxon>asterids</taxon>
        <taxon>campanulids</taxon>
        <taxon>Asterales</taxon>
        <taxon>Asteraceae</taxon>
        <taxon>Asteroideae</taxon>
        <taxon>Heliantheae alliance</taxon>
        <taxon>Madieae</taxon>
        <taxon>Madiinae</taxon>
        <taxon>Deinandra</taxon>
    </lineage>
</organism>
<reference evidence="2 3" key="1">
    <citation type="submission" date="2024-04" db="EMBL/GenBank/DDBJ databases">
        <title>The reference genome of an endangered Asteraceae, Deinandra increscens subsp. villosa, native to the Central Coast of California.</title>
        <authorList>
            <person name="Guilliams M."/>
            <person name="Hasenstab-Lehman K."/>
            <person name="Meyer R."/>
            <person name="Mcevoy S."/>
        </authorList>
    </citation>
    <scope>NUCLEOTIDE SEQUENCE [LARGE SCALE GENOMIC DNA]</scope>
    <source>
        <tissue evidence="2">Leaf</tissue>
    </source>
</reference>